<accession>A0A448YMM7</accession>
<gene>
    <name evidence="1" type="ORF">BRENAR_LOCUS2937</name>
</gene>
<evidence type="ECO:0000313" key="2">
    <source>
        <dbReference type="Proteomes" id="UP000290900"/>
    </source>
</evidence>
<sequence>MYTLKELTSQREVFGSVYPQLVLTTRDYLLRLASTWDLQARIPRASSSSPYQSNAYPSLDC</sequence>
<dbReference type="Proteomes" id="UP000290900">
    <property type="component" value="Unassembled WGS sequence"/>
</dbReference>
<dbReference type="InParanoid" id="A0A448YMM7"/>
<proteinExistence type="predicted"/>
<evidence type="ECO:0000313" key="1">
    <source>
        <dbReference type="EMBL" id="VEU22205.1"/>
    </source>
</evidence>
<keyword evidence="2" id="KW-1185">Reference proteome</keyword>
<reference evidence="1 2" key="1">
    <citation type="submission" date="2018-12" db="EMBL/GenBank/DDBJ databases">
        <authorList>
            <person name="Tiukova I."/>
            <person name="Dainat J."/>
        </authorList>
    </citation>
    <scope>NUCLEOTIDE SEQUENCE [LARGE SCALE GENOMIC DNA]</scope>
</reference>
<organism evidence="1 2">
    <name type="scientific">Brettanomyces naardenensis</name>
    <name type="common">Yeast</name>
    <dbReference type="NCBI Taxonomy" id="13370"/>
    <lineage>
        <taxon>Eukaryota</taxon>
        <taxon>Fungi</taxon>
        <taxon>Dikarya</taxon>
        <taxon>Ascomycota</taxon>
        <taxon>Saccharomycotina</taxon>
        <taxon>Pichiomycetes</taxon>
        <taxon>Pichiales</taxon>
        <taxon>Pichiaceae</taxon>
        <taxon>Brettanomyces</taxon>
    </lineage>
</organism>
<dbReference type="EMBL" id="CAACVR010000020">
    <property type="protein sequence ID" value="VEU22205.1"/>
    <property type="molecule type" value="Genomic_DNA"/>
</dbReference>
<name>A0A448YMM7_BRENA</name>
<dbReference type="AlphaFoldDB" id="A0A448YMM7"/>
<protein>
    <submittedName>
        <fullName evidence="1">DEKNAAC103230</fullName>
    </submittedName>
</protein>